<organism evidence="1 2">
    <name type="scientific">Pseudomonas phage SL2</name>
    <dbReference type="NCBI Taxonomy" id="2041345"/>
    <lineage>
        <taxon>Viruses</taxon>
        <taxon>Duplodnaviria</taxon>
        <taxon>Heunggongvirae</taxon>
        <taxon>Uroviricota</taxon>
        <taxon>Caudoviricetes</taxon>
        <taxon>Chimalliviridae</taxon>
        <taxon>Phikzvirus</taxon>
        <taxon>Phikzvirus SL2</taxon>
    </lineage>
</organism>
<evidence type="ECO:0000313" key="2">
    <source>
        <dbReference type="Proteomes" id="UP000242032"/>
    </source>
</evidence>
<accession>A0A2D1GQJ0</accession>
<dbReference type="EMBL" id="MF805716">
    <property type="protein sequence ID" value="ATN94604.1"/>
    <property type="molecule type" value="Genomic_DNA"/>
</dbReference>
<evidence type="ECO:0000313" key="1">
    <source>
        <dbReference type="EMBL" id="ATN94604.1"/>
    </source>
</evidence>
<dbReference type="Proteomes" id="UP000242032">
    <property type="component" value="Segment"/>
</dbReference>
<protein>
    <submittedName>
        <fullName evidence="1">Uncharacterized protein</fullName>
    </submittedName>
</protein>
<gene>
    <name evidence="1" type="ORF">SL2_027</name>
</gene>
<name>A0A2D1GQJ0_9CAUD</name>
<sequence length="226" mass="26223">MEVKLSFADIFKMAKEENVKLELHSLIGTRPVRGLIKSLNFNLIRPDICESVNLYVNVFSKVVEARVDLSSTTADYGCWRMTPETKKYVDSKHNLPEKLDITNPDIVRSNINYYLSLPTKERTELFNKINNPNVIDAINKEWSKMVVEYYQSEIDSFIGLIDFDHVLINKFMAFNWMDDLFEYALNIPLKQINTVNEGTCCLLVHKDKKATYTHFTDIKNLIKVSV</sequence>
<reference evidence="1 2" key="1">
    <citation type="journal article" date="2017" name="Viruses">
        <title>Differential Effect of Newly Isolated Phages Belonging to PB1-Like, phiKZ-Like and LUZ24-Like Viruses against Multi-Drug Resistant Pseudomonas aeruginosa under Varying Growth Conditions.</title>
        <authorList>
            <person name="Latz S."/>
            <person name="Kruttgen A."/>
            <person name="Hafner H."/>
            <person name="Buhl E.M."/>
            <person name="Ritter K."/>
            <person name="Horz H.P."/>
        </authorList>
    </citation>
    <scope>NUCLEOTIDE SEQUENCE [LARGE SCALE GENOMIC DNA]</scope>
</reference>
<keyword evidence="2" id="KW-1185">Reference proteome</keyword>
<proteinExistence type="predicted"/>